<evidence type="ECO:0000313" key="3">
    <source>
        <dbReference type="Proteomes" id="UP001182556"/>
    </source>
</evidence>
<evidence type="ECO:0000313" key="2">
    <source>
        <dbReference type="EMBL" id="KAK1923249.1"/>
    </source>
</evidence>
<sequence>MDDIELISDELRHINVDLVRHQPLRLDKMFLRATEWRAASEASSSVKRAPSPPRPAATYPLPKPCNDGVSPLAGLFDYPELIPHVLKWFERPAELGILARVNRTFCDIVRKKLYGHIWIRPWEARCEEKLVLLFRMLKDRPDLCALVKNLDVRFFPLATRDTERYELDDQVTAAFERMVNLEHLVWTRDKSLNPDLVKTIVSLKHLRSLEISGHSYRYYNPSLLGSIASLDDLRIMMPDSTCRDALRGILRDLARRPRGGLRGLAIVARSSPLVDDHLLRDIADDCLDLRWLTIWGCNKVTREGIYRIIREARYLEELSLDALPHSGMTDLSDAPSLNCLRSLSLSFPPPHRTPVHPNFTAPDLPLLPHAPNLTSLLLTLSSDRALFPSEGLDVLAQQVDFGRLTKLSILNLFCSAQTVSSILALASNVEELYLSLQGAHVIAESDLVQPGKAERLRILHVNAPERWAPTVENLSEVARALPRLEQVGSGNRVYEVHRRLEGDERVVELCRWSRTFTPGYFQNWRG</sequence>
<gene>
    <name evidence="2" type="ORF">DB88DRAFT_494356</name>
</gene>
<dbReference type="SUPFAM" id="SSF52047">
    <property type="entry name" value="RNI-like"/>
    <property type="match status" value="1"/>
</dbReference>
<comment type="caution">
    <text evidence="2">The sequence shown here is derived from an EMBL/GenBank/DDBJ whole genome shotgun (WGS) entry which is preliminary data.</text>
</comment>
<accession>A0AAD9FNF7</accession>
<dbReference type="EMBL" id="JAODAN010000007">
    <property type="protein sequence ID" value="KAK1923249.1"/>
    <property type="molecule type" value="Genomic_DNA"/>
</dbReference>
<dbReference type="Gene3D" id="3.80.10.10">
    <property type="entry name" value="Ribonuclease Inhibitor"/>
    <property type="match status" value="1"/>
</dbReference>
<reference evidence="2" key="1">
    <citation type="submission" date="2023-02" db="EMBL/GenBank/DDBJ databases">
        <title>Identification and recombinant expression of a fungal hydrolase from Papiliotrema laurentii that hydrolyzes apple cutin and clears colloidal polyester polyurethane.</title>
        <authorList>
            <consortium name="DOE Joint Genome Institute"/>
            <person name="Roman V.A."/>
            <person name="Bojanowski C."/>
            <person name="Crable B.R."/>
            <person name="Wagner D.N."/>
            <person name="Hung C.S."/>
            <person name="Nadeau L.J."/>
            <person name="Schratz L."/>
            <person name="Haridas S."/>
            <person name="Pangilinan J."/>
            <person name="Lipzen A."/>
            <person name="Na H."/>
            <person name="Yan M."/>
            <person name="Ng V."/>
            <person name="Grigoriev I.V."/>
            <person name="Spatafora J.W."/>
            <person name="Barlow D."/>
            <person name="Biffinger J."/>
            <person name="Kelley-Loughnane N."/>
            <person name="Varaljay V.A."/>
            <person name="Crookes-Goodson W.J."/>
        </authorList>
    </citation>
    <scope>NUCLEOTIDE SEQUENCE</scope>
    <source>
        <strain evidence="2">5307AH</strain>
    </source>
</reference>
<evidence type="ECO:0008006" key="4">
    <source>
        <dbReference type="Google" id="ProtNLM"/>
    </source>
</evidence>
<name>A0AAD9FNF7_PAPLA</name>
<evidence type="ECO:0000256" key="1">
    <source>
        <dbReference type="SAM" id="MobiDB-lite"/>
    </source>
</evidence>
<dbReference type="InterPro" id="IPR032675">
    <property type="entry name" value="LRR_dom_sf"/>
</dbReference>
<dbReference type="PANTHER" id="PTHR13318">
    <property type="entry name" value="PARTNER OF PAIRED, ISOFORM B-RELATED"/>
    <property type="match status" value="1"/>
</dbReference>
<proteinExistence type="predicted"/>
<organism evidence="2 3">
    <name type="scientific">Papiliotrema laurentii</name>
    <name type="common">Cryptococcus laurentii</name>
    <dbReference type="NCBI Taxonomy" id="5418"/>
    <lineage>
        <taxon>Eukaryota</taxon>
        <taxon>Fungi</taxon>
        <taxon>Dikarya</taxon>
        <taxon>Basidiomycota</taxon>
        <taxon>Agaricomycotina</taxon>
        <taxon>Tremellomycetes</taxon>
        <taxon>Tremellales</taxon>
        <taxon>Rhynchogastremaceae</taxon>
        <taxon>Papiliotrema</taxon>
    </lineage>
</organism>
<dbReference type="AlphaFoldDB" id="A0AAD9FNF7"/>
<feature type="region of interest" description="Disordered" evidence="1">
    <location>
        <begin position="42"/>
        <end position="62"/>
    </location>
</feature>
<keyword evidence="3" id="KW-1185">Reference proteome</keyword>
<dbReference type="GO" id="GO:0031146">
    <property type="term" value="P:SCF-dependent proteasomal ubiquitin-dependent protein catabolic process"/>
    <property type="evidence" value="ECO:0007669"/>
    <property type="project" value="TreeGrafter"/>
</dbReference>
<dbReference type="Proteomes" id="UP001182556">
    <property type="component" value="Unassembled WGS sequence"/>
</dbReference>
<protein>
    <recommendedName>
        <fullName evidence="4">F-box domain-containing protein</fullName>
    </recommendedName>
</protein>
<dbReference type="GO" id="GO:0019005">
    <property type="term" value="C:SCF ubiquitin ligase complex"/>
    <property type="evidence" value="ECO:0007669"/>
    <property type="project" value="TreeGrafter"/>
</dbReference>